<dbReference type="KEGG" id="bba:Bd0919"/>
<dbReference type="InterPro" id="IPR050229">
    <property type="entry name" value="GlpE_sulfurtransferase"/>
</dbReference>
<dbReference type="SMART" id="SM00450">
    <property type="entry name" value="RHOD"/>
    <property type="match status" value="1"/>
</dbReference>
<dbReference type="Gene3D" id="3.40.250.10">
    <property type="entry name" value="Rhodanese-like domain"/>
    <property type="match status" value="1"/>
</dbReference>
<dbReference type="STRING" id="264462.Bd0919"/>
<dbReference type="PROSITE" id="PS50206">
    <property type="entry name" value="RHODANESE_3"/>
    <property type="match status" value="1"/>
</dbReference>
<dbReference type="InterPro" id="IPR036873">
    <property type="entry name" value="Rhodanese-like_dom_sf"/>
</dbReference>
<evidence type="ECO:0000313" key="3">
    <source>
        <dbReference type="Proteomes" id="UP000008080"/>
    </source>
</evidence>
<accession>Q6MPD7</accession>
<dbReference type="Pfam" id="PF00581">
    <property type="entry name" value="Rhodanese"/>
    <property type="match status" value="1"/>
</dbReference>
<organism evidence="2 3">
    <name type="scientific">Bdellovibrio bacteriovorus (strain ATCC 15356 / DSM 50701 / NCIMB 9529 / HD100)</name>
    <dbReference type="NCBI Taxonomy" id="264462"/>
    <lineage>
        <taxon>Bacteria</taxon>
        <taxon>Pseudomonadati</taxon>
        <taxon>Bdellovibrionota</taxon>
        <taxon>Bdellovibrionia</taxon>
        <taxon>Bdellovibrionales</taxon>
        <taxon>Pseudobdellovibrionaceae</taxon>
        <taxon>Bdellovibrio</taxon>
    </lineage>
</organism>
<dbReference type="PANTHER" id="PTHR43031:SF1">
    <property type="entry name" value="PYRIDINE NUCLEOTIDE-DISULPHIDE OXIDOREDUCTASE"/>
    <property type="match status" value="1"/>
</dbReference>
<gene>
    <name evidence="2" type="primary">pspE</name>
    <name evidence="2" type="ordered locus">Bd0919</name>
</gene>
<dbReference type="eggNOG" id="COG0607">
    <property type="taxonomic scope" value="Bacteria"/>
</dbReference>
<dbReference type="EMBL" id="BX842648">
    <property type="protein sequence ID" value="CAE78861.1"/>
    <property type="molecule type" value="Genomic_DNA"/>
</dbReference>
<dbReference type="PANTHER" id="PTHR43031">
    <property type="entry name" value="FAD-DEPENDENT OXIDOREDUCTASE"/>
    <property type="match status" value="1"/>
</dbReference>
<dbReference type="HOGENOM" id="CLU_089574_1_1_7"/>
<reference evidence="2 3" key="1">
    <citation type="journal article" date="2004" name="Science">
        <title>A predator unmasked: life cycle of Bdellovibrio bacteriovorus from a genomic perspective.</title>
        <authorList>
            <person name="Rendulic S."/>
            <person name="Jagtap P."/>
            <person name="Rosinus A."/>
            <person name="Eppinger M."/>
            <person name="Baar C."/>
            <person name="Lanz C."/>
            <person name="Keller H."/>
            <person name="Lambert C."/>
            <person name="Evans K.J."/>
            <person name="Goesmann A."/>
            <person name="Meyer F."/>
            <person name="Sockett R.E."/>
            <person name="Schuster S.C."/>
        </authorList>
    </citation>
    <scope>NUCLEOTIDE SEQUENCE [LARGE SCALE GENOMIC DNA]</scope>
    <source>
        <strain evidence="3">ATCC 15356 / DSM 50701 / NCIMB 9529 / HD100</strain>
    </source>
</reference>
<dbReference type="AlphaFoldDB" id="Q6MPD7"/>
<dbReference type="CDD" id="cd00158">
    <property type="entry name" value="RHOD"/>
    <property type="match status" value="1"/>
</dbReference>
<sequence length="126" mass="14013">MLLAIAGSSFPESSMKKKIGLFLIFVGSLVSSSALAKEVLLDVRTPDEYSQSYLPGAINIDVLDKNFRTRVSELNRDDGYKVYCRSGKRATQAVTVMRELGFKTVTNLGGYEEAQRRLNLKPVHPK</sequence>
<dbReference type="Proteomes" id="UP000008080">
    <property type="component" value="Chromosome"/>
</dbReference>
<dbReference type="SUPFAM" id="SSF52821">
    <property type="entry name" value="Rhodanese/Cell cycle control phosphatase"/>
    <property type="match status" value="1"/>
</dbReference>
<evidence type="ECO:0000259" key="1">
    <source>
        <dbReference type="PROSITE" id="PS50206"/>
    </source>
</evidence>
<keyword evidence="3" id="KW-1185">Reference proteome</keyword>
<proteinExistence type="predicted"/>
<dbReference type="InterPro" id="IPR001763">
    <property type="entry name" value="Rhodanese-like_dom"/>
</dbReference>
<protein>
    <submittedName>
        <fullName evidence="2">Phage shock protein</fullName>
    </submittedName>
</protein>
<evidence type="ECO:0000313" key="2">
    <source>
        <dbReference type="EMBL" id="CAE78861.1"/>
    </source>
</evidence>
<name>Q6MPD7_BDEBA</name>
<feature type="domain" description="Rhodanese" evidence="1">
    <location>
        <begin position="34"/>
        <end position="120"/>
    </location>
</feature>